<sequence>MLVRIHNAEAVRFFHWHGQYRDGRDRLLLDVEVQHRAVIHLVDMVAGENQHIVRVVLVDKFAVLVDRVRRAGVPAAVLAGLVRRQHKHAAVHAVEVPVLAGANVAVQRERAILREHADRVDVRIDAVAERKIDDAILAAKRHGGFRHAGGQHAEAAALSARQQHGYDLFLHALRSS</sequence>
<gene>
    <name evidence="1" type="ORF">SDC9_179879</name>
</gene>
<protein>
    <submittedName>
        <fullName evidence="1">Uncharacterized protein</fullName>
    </submittedName>
</protein>
<proteinExistence type="predicted"/>
<dbReference type="AlphaFoldDB" id="A0A645H024"/>
<evidence type="ECO:0000313" key="1">
    <source>
        <dbReference type="EMBL" id="MPN32401.1"/>
    </source>
</evidence>
<dbReference type="EMBL" id="VSSQ01084395">
    <property type="protein sequence ID" value="MPN32401.1"/>
    <property type="molecule type" value="Genomic_DNA"/>
</dbReference>
<name>A0A645H024_9ZZZZ</name>
<accession>A0A645H024</accession>
<reference evidence="1" key="1">
    <citation type="submission" date="2019-08" db="EMBL/GenBank/DDBJ databases">
        <authorList>
            <person name="Kucharzyk K."/>
            <person name="Murdoch R.W."/>
            <person name="Higgins S."/>
            <person name="Loffler F."/>
        </authorList>
    </citation>
    <scope>NUCLEOTIDE SEQUENCE</scope>
</reference>
<comment type="caution">
    <text evidence="1">The sequence shown here is derived from an EMBL/GenBank/DDBJ whole genome shotgun (WGS) entry which is preliminary data.</text>
</comment>
<organism evidence="1">
    <name type="scientific">bioreactor metagenome</name>
    <dbReference type="NCBI Taxonomy" id="1076179"/>
    <lineage>
        <taxon>unclassified sequences</taxon>
        <taxon>metagenomes</taxon>
        <taxon>ecological metagenomes</taxon>
    </lineage>
</organism>